<evidence type="ECO:0000313" key="2">
    <source>
        <dbReference type="Proteomes" id="UP000093451"/>
    </source>
</evidence>
<protein>
    <recommendedName>
        <fullName evidence="3">DUF1857 family protein</fullName>
    </recommendedName>
</protein>
<evidence type="ECO:0008006" key="3">
    <source>
        <dbReference type="Google" id="ProtNLM"/>
    </source>
</evidence>
<dbReference type="RefSeq" id="WP_065689168.1">
    <property type="nucleotide sequence ID" value="NZ_JBJDQY010000018.1"/>
</dbReference>
<organism evidence="1 2">
    <name type="scientific">Agrobacterium tumefaciens</name>
    <dbReference type="NCBI Taxonomy" id="358"/>
    <lineage>
        <taxon>Bacteria</taxon>
        <taxon>Pseudomonadati</taxon>
        <taxon>Pseudomonadota</taxon>
        <taxon>Alphaproteobacteria</taxon>
        <taxon>Hyphomicrobiales</taxon>
        <taxon>Rhizobiaceae</taxon>
        <taxon>Rhizobium/Agrobacterium group</taxon>
        <taxon>Agrobacterium</taxon>
        <taxon>Agrobacterium tumefaciens complex</taxon>
    </lineage>
</organism>
<reference evidence="1 2" key="1">
    <citation type="journal article" date="2016" name="PeerJ">
        <title>Gall-ID: tools for genotyping gall-causing phytopathogenic bacteria.</title>
        <authorList>
            <person name="Davis E.W.II."/>
            <person name="Weisberg A.J."/>
            <person name="Tabima J.F."/>
            <person name="Grunwald N.J."/>
            <person name="Chang J.H."/>
        </authorList>
    </citation>
    <scope>NUCLEOTIDE SEQUENCE [LARGE SCALE GENOMIC DNA]</scope>
    <source>
        <strain evidence="1 2">N2/73</strain>
    </source>
</reference>
<dbReference type="Proteomes" id="UP000093451">
    <property type="component" value="Unassembled WGS sequence"/>
</dbReference>
<dbReference type="EMBL" id="LXKT01000029">
    <property type="protein sequence ID" value="OCJ32861.1"/>
    <property type="molecule type" value="Genomic_DNA"/>
</dbReference>
<dbReference type="InterPro" id="IPR023393">
    <property type="entry name" value="START-like_dom_sf"/>
</dbReference>
<proteinExistence type="predicted"/>
<evidence type="ECO:0000313" key="1">
    <source>
        <dbReference type="EMBL" id="OCJ32861.1"/>
    </source>
</evidence>
<sequence>MKTVSYTLEVNPEGVEPVLTAEHIWKGLEMKANNALPFVPGMSRCDVISRSDNGLLRQISLPTGDYEERITFFPPVQVQFERVGSDGFIQNTISESEKGLWLTFTFSVPFAGAVEGSDEERVQVNEMRGNYIAAVVSTLKKVRELVSDGEL</sequence>
<dbReference type="Gene3D" id="3.30.530.20">
    <property type="match status" value="1"/>
</dbReference>
<dbReference type="AlphaFoldDB" id="A0AB36EBU2"/>
<dbReference type="SUPFAM" id="SSF55961">
    <property type="entry name" value="Bet v1-like"/>
    <property type="match status" value="1"/>
</dbReference>
<name>A0AB36EBU2_AGRTU</name>
<gene>
    <name evidence="1" type="ORF">A6U91_22075</name>
</gene>
<dbReference type="Pfam" id="PF08982">
    <property type="entry name" value="AtaL"/>
    <property type="match status" value="1"/>
</dbReference>
<accession>A0AB36EBU2</accession>
<dbReference type="InterPro" id="IPR015075">
    <property type="entry name" value="AtaL"/>
</dbReference>
<comment type="caution">
    <text evidence="1">The sequence shown here is derived from an EMBL/GenBank/DDBJ whole genome shotgun (WGS) entry which is preliminary data.</text>
</comment>